<protein>
    <submittedName>
        <fullName evidence="1">Uncharacterized protein</fullName>
    </submittedName>
</protein>
<sequence length="80" mass="7992">MGASGLELSAIGHTEAVALRAEAGDQGIDVGGCAPHGLVSDAERVGKDAGIPDGRAEGGEFSPDGLVGTVLVTLEIRRHT</sequence>
<dbReference type="EMBL" id="BNAJ01000001">
    <property type="protein sequence ID" value="GHF31127.1"/>
    <property type="molecule type" value="Genomic_DNA"/>
</dbReference>
<organism evidence="1 2">
    <name type="scientific">Deinococcus metalli</name>
    <dbReference type="NCBI Taxonomy" id="1141878"/>
    <lineage>
        <taxon>Bacteria</taxon>
        <taxon>Thermotogati</taxon>
        <taxon>Deinococcota</taxon>
        <taxon>Deinococci</taxon>
        <taxon>Deinococcales</taxon>
        <taxon>Deinococcaceae</taxon>
        <taxon>Deinococcus</taxon>
    </lineage>
</organism>
<dbReference type="Proteomes" id="UP000619376">
    <property type="component" value="Unassembled WGS sequence"/>
</dbReference>
<reference evidence="2" key="1">
    <citation type="journal article" date="2019" name="Int. J. Syst. Evol. Microbiol.">
        <title>The Global Catalogue of Microorganisms (GCM) 10K type strain sequencing project: providing services to taxonomists for standard genome sequencing and annotation.</title>
        <authorList>
            <consortium name="The Broad Institute Genomics Platform"/>
            <consortium name="The Broad Institute Genome Sequencing Center for Infectious Disease"/>
            <person name="Wu L."/>
            <person name="Ma J."/>
        </authorList>
    </citation>
    <scope>NUCLEOTIDE SEQUENCE [LARGE SCALE GENOMIC DNA]</scope>
    <source>
        <strain evidence="2">CGMCC 1.18437</strain>
    </source>
</reference>
<evidence type="ECO:0000313" key="1">
    <source>
        <dbReference type="EMBL" id="GHF31127.1"/>
    </source>
</evidence>
<proteinExistence type="predicted"/>
<keyword evidence="2" id="KW-1185">Reference proteome</keyword>
<comment type="caution">
    <text evidence="1">The sequence shown here is derived from an EMBL/GenBank/DDBJ whole genome shotgun (WGS) entry which is preliminary data.</text>
</comment>
<evidence type="ECO:0000313" key="2">
    <source>
        <dbReference type="Proteomes" id="UP000619376"/>
    </source>
</evidence>
<name>A0ABQ3JHB6_9DEIO</name>
<gene>
    <name evidence="1" type="ORF">GCM10017781_04140</name>
</gene>
<accession>A0ABQ3JHB6</accession>